<gene>
    <name evidence="1" type="ORF">LCPAC202_02920</name>
</gene>
<proteinExistence type="predicted"/>
<dbReference type="PANTHER" id="PTHR45982:SF1">
    <property type="entry name" value="REGULATOR OF CHROMOSOME CONDENSATION"/>
    <property type="match status" value="1"/>
</dbReference>
<evidence type="ECO:0000313" key="1">
    <source>
        <dbReference type="EMBL" id="QBK91318.1"/>
    </source>
</evidence>
<name>A0A481Z638_9VIRU</name>
<dbReference type="Gene3D" id="2.130.10.30">
    <property type="entry name" value="Regulator of chromosome condensation 1/beta-lactamase-inhibitor protein II"/>
    <property type="match status" value="1"/>
</dbReference>
<accession>A0A481Z638</accession>
<dbReference type="InterPro" id="IPR000408">
    <property type="entry name" value="Reg_chr_condens"/>
</dbReference>
<reference evidence="1" key="1">
    <citation type="journal article" date="2019" name="MBio">
        <title>Virus Genomes from Deep Sea Sediments Expand the Ocean Megavirome and Support Independent Origins of Viral Gigantism.</title>
        <authorList>
            <person name="Backstrom D."/>
            <person name="Yutin N."/>
            <person name="Jorgensen S.L."/>
            <person name="Dharamshi J."/>
            <person name="Homa F."/>
            <person name="Zaremba-Niedwiedzka K."/>
            <person name="Spang A."/>
            <person name="Wolf Y.I."/>
            <person name="Koonin E.V."/>
            <person name="Ettema T.J."/>
        </authorList>
    </citation>
    <scope>NUCLEOTIDE SEQUENCE</scope>
</reference>
<dbReference type="SUPFAM" id="SSF50985">
    <property type="entry name" value="RCC1/BLIP-II"/>
    <property type="match status" value="1"/>
</dbReference>
<dbReference type="Pfam" id="PF13540">
    <property type="entry name" value="RCC1_2"/>
    <property type="match status" value="1"/>
</dbReference>
<dbReference type="InterPro" id="IPR009091">
    <property type="entry name" value="RCC1/BLIP-II"/>
</dbReference>
<dbReference type="PANTHER" id="PTHR45982">
    <property type="entry name" value="REGULATOR OF CHROMOSOME CONDENSATION"/>
    <property type="match status" value="1"/>
</dbReference>
<sequence length="178" mass="19881">MITVDNQLYYFGNIPYETNGRDNPYNNYDNRDIVQDYRPHLFPFPEPIKQVAFGELHQFILSTKGEVYAMGINDDGQLGRPVLNTIPDDEVFEPLKLDLPVPIVSISADVSSAAAISETGRLFVWGRNTIIDHKNPNLENAILPTEVDIGSPVNYVSISDYSFIAVTQDGAVNFSVRS</sequence>
<dbReference type="InterPro" id="IPR051553">
    <property type="entry name" value="Ran_GTPase-activating"/>
</dbReference>
<dbReference type="PROSITE" id="PS50012">
    <property type="entry name" value="RCC1_3"/>
    <property type="match status" value="1"/>
</dbReference>
<protein>
    <submittedName>
        <fullName evidence="1">Regulator of chromosome condensation protein</fullName>
    </submittedName>
</protein>
<organism evidence="1">
    <name type="scientific">Pithovirus LCPAC202</name>
    <dbReference type="NCBI Taxonomy" id="2506592"/>
    <lineage>
        <taxon>Viruses</taxon>
        <taxon>Pithoviruses</taxon>
    </lineage>
</organism>
<dbReference type="GO" id="GO:0005085">
    <property type="term" value="F:guanyl-nucleotide exchange factor activity"/>
    <property type="evidence" value="ECO:0007669"/>
    <property type="project" value="TreeGrafter"/>
</dbReference>
<dbReference type="EMBL" id="MK500524">
    <property type="protein sequence ID" value="QBK91318.1"/>
    <property type="molecule type" value="Genomic_DNA"/>
</dbReference>